<protein>
    <submittedName>
        <fullName evidence="2">Uncharacterized protein</fullName>
    </submittedName>
</protein>
<gene>
    <name evidence="2" type="ORF">E8E13_003297</name>
</gene>
<name>A0A9P4W4V8_CURKU</name>
<organism evidence="2 3">
    <name type="scientific">Curvularia kusanoi</name>
    <name type="common">Cochliobolus kusanoi</name>
    <dbReference type="NCBI Taxonomy" id="90978"/>
    <lineage>
        <taxon>Eukaryota</taxon>
        <taxon>Fungi</taxon>
        <taxon>Dikarya</taxon>
        <taxon>Ascomycota</taxon>
        <taxon>Pezizomycotina</taxon>
        <taxon>Dothideomycetes</taxon>
        <taxon>Pleosporomycetidae</taxon>
        <taxon>Pleosporales</taxon>
        <taxon>Pleosporineae</taxon>
        <taxon>Pleosporaceae</taxon>
        <taxon>Curvularia</taxon>
    </lineage>
</organism>
<keyword evidence="3" id="KW-1185">Reference proteome</keyword>
<dbReference type="Proteomes" id="UP000801428">
    <property type="component" value="Unassembled WGS sequence"/>
</dbReference>
<evidence type="ECO:0000313" key="3">
    <source>
        <dbReference type="Proteomes" id="UP000801428"/>
    </source>
</evidence>
<reference evidence="2" key="1">
    <citation type="submission" date="2019-04" db="EMBL/GenBank/DDBJ databases">
        <title>Sequencing of skin fungus with MAO and IRED activity.</title>
        <authorList>
            <person name="Marsaioli A.J."/>
            <person name="Bonatto J.M.C."/>
            <person name="Reis Junior O."/>
        </authorList>
    </citation>
    <scope>NUCLEOTIDE SEQUENCE</scope>
    <source>
        <strain evidence="2">30M1</strain>
    </source>
</reference>
<dbReference type="EMBL" id="SWKU01000017">
    <property type="protein sequence ID" value="KAF2999263.1"/>
    <property type="molecule type" value="Genomic_DNA"/>
</dbReference>
<comment type="caution">
    <text evidence="2">The sequence shown here is derived from an EMBL/GenBank/DDBJ whole genome shotgun (WGS) entry which is preliminary data.</text>
</comment>
<feature type="compositionally biased region" description="Basic and acidic residues" evidence="1">
    <location>
        <begin position="126"/>
        <end position="141"/>
    </location>
</feature>
<feature type="compositionally biased region" description="Acidic residues" evidence="1">
    <location>
        <begin position="142"/>
        <end position="157"/>
    </location>
</feature>
<evidence type="ECO:0000313" key="2">
    <source>
        <dbReference type="EMBL" id="KAF2999263.1"/>
    </source>
</evidence>
<evidence type="ECO:0000256" key="1">
    <source>
        <dbReference type="SAM" id="MobiDB-lite"/>
    </source>
</evidence>
<dbReference type="AlphaFoldDB" id="A0A9P4W4V8"/>
<accession>A0A9P4W4V8</accession>
<proteinExistence type="predicted"/>
<sequence length="157" mass="16961">MPKWTPELDSILLQGVFEECNISFGKALCDKIAARVRAAGIEGFTECTPKAVENRLYSWKKKNTTVPGDADATVPSTPNKAAKTKKDATASRTPRTKKSAVKKVDSGAEEDEAETMSPTKGRKRAAKGENVGEVKKVKTEPAEQEDDGFGAGEMEEI</sequence>
<dbReference type="OrthoDB" id="5418867at2759"/>
<feature type="region of interest" description="Disordered" evidence="1">
    <location>
        <begin position="60"/>
        <end position="157"/>
    </location>
</feature>